<keyword evidence="2" id="KW-1185">Reference proteome</keyword>
<organism evidence="1 2">
    <name type="scientific">Desulforamulus profundi</name>
    <dbReference type="NCBI Taxonomy" id="1383067"/>
    <lineage>
        <taxon>Bacteria</taxon>
        <taxon>Bacillati</taxon>
        <taxon>Bacillota</taxon>
        <taxon>Clostridia</taxon>
        <taxon>Eubacteriales</taxon>
        <taxon>Peptococcaceae</taxon>
        <taxon>Desulforamulus</taxon>
    </lineage>
</organism>
<gene>
    <name evidence="1" type="ORF">P378_14100</name>
</gene>
<comment type="caution">
    <text evidence="1">The sequence shown here is derived from an EMBL/GenBank/DDBJ whole genome shotgun (WGS) entry which is preliminary data.</text>
</comment>
<dbReference type="EMBL" id="AWQQ01000082">
    <property type="protein sequence ID" value="PHJ37755.1"/>
    <property type="molecule type" value="Genomic_DNA"/>
</dbReference>
<evidence type="ECO:0008006" key="3">
    <source>
        <dbReference type="Google" id="ProtNLM"/>
    </source>
</evidence>
<sequence>MRKGFSVEDVAEITGLSWETVLGLKNEMEN</sequence>
<name>A0A2C6MDS5_9FIRM</name>
<reference evidence="1 2" key="1">
    <citation type="submission" date="2013-09" db="EMBL/GenBank/DDBJ databases">
        <title>Biodegradation of hydrocarbons in the deep terrestrial subsurface : characterization of a microbial consortium composed of two Desulfotomaculum species originating from a deep geological formation.</title>
        <authorList>
            <person name="Aullo T."/>
            <person name="Berlendis S."/>
            <person name="Lascourreges J.-F."/>
            <person name="Dessort D."/>
            <person name="Saint-Laurent S."/>
            <person name="Schraauwers B."/>
            <person name="Mas J."/>
            <person name="Magot M."/>
            <person name="Ranchou-Peyruse A."/>
        </authorList>
    </citation>
    <scope>NUCLEOTIDE SEQUENCE [LARGE SCALE GENOMIC DNA]</scope>
    <source>
        <strain evidence="1 2">Bs107</strain>
    </source>
</reference>
<protein>
    <recommendedName>
        <fullName evidence="3">Transposase</fullName>
    </recommendedName>
</protein>
<dbReference type="Proteomes" id="UP000222564">
    <property type="component" value="Unassembled WGS sequence"/>
</dbReference>
<evidence type="ECO:0000313" key="1">
    <source>
        <dbReference type="EMBL" id="PHJ37755.1"/>
    </source>
</evidence>
<accession>A0A2C6MDS5</accession>
<proteinExistence type="predicted"/>
<evidence type="ECO:0000313" key="2">
    <source>
        <dbReference type="Proteomes" id="UP000222564"/>
    </source>
</evidence>
<dbReference type="AlphaFoldDB" id="A0A2C6MDS5"/>